<dbReference type="PROSITE" id="PS50011">
    <property type="entry name" value="PROTEIN_KINASE_DOM"/>
    <property type="match status" value="1"/>
</dbReference>
<dbReference type="InterPro" id="IPR008271">
    <property type="entry name" value="Ser/Thr_kinase_AS"/>
</dbReference>
<dbReference type="InterPro" id="IPR042095">
    <property type="entry name" value="SUMF_sf"/>
</dbReference>
<keyword evidence="5" id="KW-1133">Transmembrane helix</keyword>
<dbReference type="SUPFAM" id="SSF56436">
    <property type="entry name" value="C-type lectin-like"/>
    <property type="match status" value="1"/>
</dbReference>
<keyword evidence="3" id="KW-0418">Kinase</keyword>
<dbReference type="Proteomes" id="UP000507962">
    <property type="component" value="Unassembled WGS sequence"/>
</dbReference>
<evidence type="ECO:0000256" key="2">
    <source>
        <dbReference type="ARBA" id="ARBA00022741"/>
    </source>
</evidence>
<evidence type="ECO:0000259" key="6">
    <source>
        <dbReference type="PROSITE" id="PS50011"/>
    </source>
</evidence>
<keyword evidence="5" id="KW-0472">Membrane</keyword>
<organism evidence="7 8">
    <name type="scientific">Desulfoluna butyratoxydans</name>
    <dbReference type="NCBI Taxonomy" id="231438"/>
    <lineage>
        <taxon>Bacteria</taxon>
        <taxon>Pseudomonadati</taxon>
        <taxon>Thermodesulfobacteriota</taxon>
        <taxon>Desulfobacteria</taxon>
        <taxon>Desulfobacterales</taxon>
        <taxon>Desulfolunaceae</taxon>
        <taxon>Desulfoluna</taxon>
    </lineage>
</organism>
<dbReference type="PROSITE" id="PS00108">
    <property type="entry name" value="PROTEIN_KINASE_ST"/>
    <property type="match status" value="1"/>
</dbReference>
<dbReference type="Pfam" id="PF00069">
    <property type="entry name" value="Pkinase"/>
    <property type="match status" value="1"/>
</dbReference>
<evidence type="ECO:0000256" key="1">
    <source>
        <dbReference type="ARBA" id="ARBA00022679"/>
    </source>
</evidence>
<dbReference type="Gene3D" id="1.10.510.10">
    <property type="entry name" value="Transferase(Phosphotransferase) domain 1"/>
    <property type="match status" value="1"/>
</dbReference>
<dbReference type="Gene3D" id="3.90.1580.10">
    <property type="entry name" value="paralog of FGE (formylglycine-generating enzyme)"/>
    <property type="match status" value="1"/>
</dbReference>
<dbReference type="SMART" id="SM00220">
    <property type="entry name" value="S_TKc"/>
    <property type="match status" value="1"/>
</dbReference>
<evidence type="ECO:0000256" key="5">
    <source>
        <dbReference type="SAM" id="Phobius"/>
    </source>
</evidence>
<accession>A0A4U8YJQ2</accession>
<reference evidence="7 8" key="1">
    <citation type="submission" date="2019-03" db="EMBL/GenBank/DDBJ databases">
        <authorList>
            <person name="Nijsse B."/>
        </authorList>
    </citation>
    <scope>NUCLEOTIDE SEQUENCE [LARGE SCALE GENOMIC DNA]</scope>
    <source>
        <strain evidence="7">Desulfoluna butyratoxydans MSL71</strain>
    </source>
</reference>
<name>A0A4U8YJQ2_9BACT</name>
<dbReference type="CDD" id="cd14014">
    <property type="entry name" value="STKc_PknB_like"/>
    <property type="match status" value="1"/>
</dbReference>
<dbReference type="PANTHER" id="PTHR43289:SF6">
    <property type="entry name" value="SERINE_THREONINE-PROTEIN KINASE NEKL-3"/>
    <property type="match status" value="1"/>
</dbReference>
<dbReference type="Gene3D" id="3.30.200.20">
    <property type="entry name" value="Phosphorylase Kinase, domain 1"/>
    <property type="match status" value="1"/>
</dbReference>
<dbReference type="SUPFAM" id="SSF56112">
    <property type="entry name" value="Protein kinase-like (PK-like)"/>
    <property type="match status" value="1"/>
</dbReference>
<dbReference type="AlphaFoldDB" id="A0A4U8YJQ2"/>
<proteinExistence type="predicted"/>
<keyword evidence="5" id="KW-0812">Transmembrane</keyword>
<gene>
    <name evidence="7" type="ORF">MSL71_16490</name>
</gene>
<evidence type="ECO:0000313" key="7">
    <source>
        <dbReference type="EMBL" id="VFQ44005.1"/>
    </source>
</evidence>
<dbReference type="Pfam" id="PF03781">
    <property type="entry name" value="FGE-sulfatase"/>
    <property type="match status" value="1"/>
</dbReference>
<keyword evidence="2" id="KW-0547">Nucleotide-binding</keyword>
<dbReference type="GO" id="GO:0005524">
    <property type="term" value="F:ATP binding"/>
    <property type="evidence" value="ECO:0007669"/>
    <property type="project" value="UniProtKB-KW"/>
</dbReference>
<evidence type="ECO:0000313" key="8">
    <source>
        <dbReference type="Proteomes" id="UP000507962"/>
    </source>
</evidence>
<sequence length="567" mass="61693">MTNTPSQDTPNLPIGTVIHDKWIVLEFVAKGGMGEVYRAHQVNLKRDVAIKVISREWLLSFQGDDEELETALKRFRREVEAMASIRHPCVIQVYDHGLFTPPDGREALEFIAMEFVPGATLRDTMTESGFDPEDEPAARWIRHTFLPLLEGVEAIHAGGIVHRDLKPENILMDGATPKISDFGLARSGKWQGLTHTMDMLGTLQYMSPEHMADVRRTTHLSDVYALGKILFEAMAGPEALRPLTFKQAGLPSPESPFFEEIHQIIASATAEIPEERTATVAELSSRLTEALSLTGSPATASTKKTVPALYTWAILCLLALLCAILVWHFSGPEPVNHLGGGAAGEPPGGQPLLAENNTTMLRINSPRAQEGAPASFYMSETQVTNLQFIAFLNQQPRARVTVDGNRVMGDGRLWMLMKKQPLPPPPGTSDHQAPITFKKGQFVLISGDSAACPVVNISGYAALAYAEFYGKALPSLDQWEAAAAVPPSDDATPESLPFPFPVLVFKPNTFGIRGVGTPVMTEWVLAEGDVAPEPVLARPTMHPKADGNDTFPDVGFRLVAPATPVSD</sequence>
<dbReference type="RefSeq" id="WP_180138670.1">
    <property type="nucleotide sequence ID" value="NZ_CAADHO010000002.1"/>
</dbReference>
<keyword evidence="4" id="KW-0067">ATP-binding</keyword>
<dbReference type="EMBL" id="CAADHO010000002">
    <property type="protein sequence ID" value="VFQ44005.1"/>
    <property type="molecule type" value="Genomic_DNA"/>
</dbReference>
<feature type="domain" description="Protein kinase" evidence="6">
    <location>
        <begin position="22"/>
        <end position="291"/>
    </location>
</feature>
<dbReference type="InterPro" id="IPR000719">
    <property type="entry name" value="Prot_kinase_dom"/>
</dbReference>
<evidence type="ECO:0000256" key="3">
    <source>
        <dbReference type="ARBA" id="ARBA00022777"/>
    </source>
</evidence>
<dbReference type="GO" id="GO:0030246">
    <property type="term" value="F:carbohydrate binding"/>
    <property type="evidence" value="ECO:0007669"/>
    <property type="project" value="UniProtKB-KW"/>
</dbReference>
<evidence type="ECO:0000256" key="4">
    <source>
        <dbReference type="ARBA" id="ARBA00022840"/>
    </source>
</evidence>
<dbReference type="InterPro" id="IPR011009">
    <property type="entry name" value="Kinase-like_dom_sf"/>
</dbReference>
<dbReference type="InterPro" id="IPR005532">
    <property type="entry name" value="SUMF_dom"/>
</dbReference>
<protein>
    <submittedName>
        <fullName evidence="7">C-type lectin fold</fullName>
    </submittedName>
</protein>
<feature type="transmembrane region" description="Helical" evidence="5">
    <location>
        <begin position="309"/>
        <end position="329"/>
    </location>
</feature>
<dbReference type="GO" id="GO:0004674">
    <property type="term" value="F:protein serine/threonine kinase activity"/>
    <property type="evidence" value="ECO:0007669"/>
    <property type="project" value="TreeGrafter"/>
</dbReference>
<keyword evidence="8" id="KW-1185">Reference proteome</keyword>
<keyword evidence="7" id="KW-0430">Lectin</keyword>
<keyword evidence="1" id="KW-0808">Transferase</keyword>
<dbReference type="InterPro" id="IPR016187">
    <property type="entry name" value="CTDL_fold"/>
</dbReference>
<dbReference type="PANTHER" id="PTHR43289">
    <property type="entry name" value="MITOGEN-ACTIVATED PROTEIN KINASE KINASE KINASE 20-RELATED"/>
    <property type="match status" value="1"/>
</dbReference>